<protein>
    <submittedName>
        <fullName evidence="2">Uncharacterized protein</fullName>
    </submittedName>
</protein>
<evidence type="ECO:0000313" key="2">
    <source>
        <dbReference type="EMBL" id="GGK84621.1"/>
    </source>
</evidence>
<reference evidence="2" key="1">
    <citation type="journal article" date="2014" name="Int. J. Syst. Evol. Microbiol.">
        <title>Complete genome sequence of Corynebacterium casei LMG S-19264T (=DSM 44701T), isolated from a smear-ripened cheese.</title>
        <authorList>
            <consortium name="US DOE Joint Genome Institute (JGI-PGF)"/>
            <person name="Walter F."/>
            <person name="Albersmeier A."/>
            <person name="Kalinowski J."/>
            <person name="Ruckert C."/>
        </authorList>
    </citation>
    <scope>NUCLEOTIDE SEQUENCE</scope>
    <source>
        <strain evidence="2">JCM 3093</strain>
    </source>
</reference>
<gene>
    <name evidence="2" type="ORF">GCM10010126_49790</name>
</gene>
<comment type="caution">
    <text evidence="2">The sequence shown here is derived from an EMBL/GenBank/DDBJ whole genome shotgun (WGS) entry which is preliminary data.</text>
</comment>
<organism evidence="2 3">
    <name type="scientific">Planomonospora parontospora</name>
    <dbReference type="NCBI Taxonomy" id="58119"/>
    <lineage>
        <taxon>Bacteria</taxon>
        <taxon>Bacillati</taxon>
        <taxon>Actinomycetota</taxon>
        <taxon>Actinomycetes</taxon>
        <taxon>Streptosporangiales</taxon>
        <taxon>Streptosporangiaceae</taxon>
        <taxon>Planomonospora</taxon>
    </lineage>
</organism>
<feature type="compositionally biased region" description="Gly residues" evidence="1">
    <location>
        <begin position="35"/>
        <end position="47"/>
    </location>
</feature>
<dbReference type="EMBL" id="BMQD01000016">
    <property type="protein sequence ID" value="GGK84621.1"/>
    <property type="molecule type" value="Genomic_DNA"/>
</dbReference>
<feature type="compositionally biased region" description="Polar residues" evidence="1">
    <location>
        <begin position="1"/>
        <end position="19"/>
    </location>
</feature>
<evidence type="ECO:0000313" key="3">
    <source>
        <dbReference type="Proteomes" id="UP000627984"/>
    </source>
</evidence>
<evidence type="ECO:0000256" key="1">
    <source>
        <dbReference type="SAM" id="MobiDB-lite"/>
    </source>
</evidence>
<reference evidence="2" key="2">
    <citation type="submission" date="2022-09" db="EMBL/GenBank/DDBJ databases">
        <authorList>
            <person name="Sun Q."/>
            <person name="Ohkuma M."/>
        </authorList>
    </citation>
    <scope>NUCLEOTIDE SEQUENCE</scope>
    <source>
        <strain evidence="2">JCM 3093</strain>
    </source>
</reference>
<dbReference type="AlphaFoldDB" id="A0AA37BKW7"/>
<feature type="region of interest" description="Disordered" evidence="1">
    <location>
        <begin position="1"/>
        <end position="54"/>
    </location>
</feature>
<name>A0AA37BKW7_9ACTN</name>
<accession>A0AA37BKW7</accession>
<sequence length="65" mass="6557">MVRTPSRSVSAAVTLNPSPQDAHPPGFPAFRETVGRGGAVRAGSPGGRDGRTGAAAARRTIVVCT</sequence>
<dbReference type="Proteomes" id="UP000627984">
    <property type="component" value="Unassembled WGS sequence"/>
</dbReference>
<proteinExistence type="predicted"/>